<dbReference type="PROSITE" id="PS51257">
    <property type="entry name" value="PROKAR_LIPOPROTEIN"/>
    <property type="match status" value="1"/>
</dbReference>
<dbReference type="AlphaFoldDB" id="A0A1D8AX19"/>
<dbReference type="Proteomes" id="UP000095228">
    <property type="component" value="Chromosome"/>
</dbReference>
<sequence>MRALRLLTPGLCLLATVLGFTGCAGYQLGTGTAPKFTTLFVAPVTSEALVPQARVELTTRLREAFLRDGRVQLAASAESADAVLQVTIARYGRTLAVSQPTDTGLARRFDLNLQARASLLKRGSEEPYFADRVLEATRGVFTDDGLVPAESQIIPVLADSLANEAVHAVLDTW</sequence>
<protein>
    <recommendedName>
        <fullName evidence="3">Lipopolysaccharide-assembly</fullName>
    </recommendedName>
</protein>
<dbReference type="EMBL" id="CP016094">
    <property type="protein sequence ID" value="AOS45407.1"/>
    <property type="molecule type" value="Genomic_DNA"/>
</dbReference>
<dbReference type="OrthoDB" id="195967at2"/>
<evidence type="ECO:0000313" key="1">
    <source>
        <dbReference type="EMBL" id="AOS45407.1"/>
    </source>
</evidence>
<dbReference type="Pfam" id="PF04390">
    <property type="entry name" value="LptE"/>
    <property type="match status" value="1"/>
</dbReference>
<gene>
    <name evidence="1" type="ORF">Verru16b_02488</name>
</gene>
<evidence type="ECO:0008006" key="3">
    <source>
        <dbReference type="Google" id="ProtNLM"/>
    </source>
</evidence>
<dbReference type="RefSeq" id="WP_069962562.1">
    <property type="nucleotide sequence ID" value="NZ_CP016094.1"/>
</dbReference>
<dbReference type="GO" id="GO:0043165">
    <property type="term" value="P:Gram-negative-bacterium-type cell outer membrane assembly"/>
    <property type="evidence" value="ECO:0007669"/>
    <property type="project" value="InterPro"/>
</dbReference>
<reference evidence="1 2" key="1">
    <citation type="submission" date="2016-06" db="EMBL/GenBank/DDBJ databases">
        <title>Three novel species with peptidoglycan cell walls form the new genus Lacunisphaera gen. nov. in the family Opitutaceae of the verrucomicrobial subdivision 4.</title>
        <authorList>
            <person name="Rast P."/>
            <person name="Gloeckner I."/>
            <person name="Jogler M."/>
            <person name="Boedeker C."/>
            <person name="Jeske O."/>
            <person name="Wiegand S."/>
            <person name="Reinhardt R."/>
            <person name="Schumann P."/>
            <person name="Rohde M."/>
            <person name="Spring S."/>
            <person name="Gloeckner F.O."/>
            <person name="Jogler C."/>
        </authorList>
    </citation>
    <scope>NUCLEOTIDE SEQUENCE [LARGE SCALE GENOMIC DNA]</scope>
    <source>
        <strain evidence="1 2">IG16b</strain>
    </source>
</reference>
<dbReference type="Gene3D" id="3.30.160.150">
    <property type="entry name" value="Lipoprotein like domain"/>
    <property type="match status" value="1"/>
</dbReference>
<keyword evidence="2" id="KW-1185">Reference proteome</keyword>
<proteinExistence type="predicted"/>
<name>A0A1D8AX19_9BACT</name>
<dbReference type="KEGG" id="obg:Verru16b_02488"/>
<dbReference type="STRING" id="1838286.Verru16b_02488"/>
<dbReference type="GO" id="GO:0019867">
    <property type="term" value="C:outer membrane"/>
    <property type="evidence" value="ECO:0007669"/>
    <property type="project" value="InterPro"/>
</dbReference>
<organism evidence="1 2">
    <name type="scientific">Lacunisphaera limnophila</name>
    <dbReference type="NCBI Taxonomy" id="1838286"/>
    <lineage>
        <taxon>Bacteria</taxon>
        <taxon>Pseudomonadati</taxon>
        <taxon>Verrucomicrobiota</taxon>
        <taxon>Opitutia</taxon>
        <taxon>Opitutales</taxon>
        <taxon>Opitutaceae</taxon>
        <taxon>Lacunisphaera</taxon>
    </lineage>
</organism>
<dbReference type="InterPro" id="IPR007485">
    <property type="entry name" value="LPS_assembly_LptE"/>
</dbReference>
<accession>A0A1D8AX19</accession>
<evidence type="ECO:0000313" key="2">
    <source>
        <dbReference type="Proteomes" id="UP000095228"/>
    </source>
</evidence>